<evidence type="ECO:0000313" key="1">
    <source>
        <dbReference type="EMBL" id="PZQ89444.1"/>
    </source>
</evidence>
<organism evidence="1 2">
    <name type="scientific">Acinetobacter johnsonii</name>
    <dbReference type="NCBI Taxonomy" id="40214"/>
    <lineage>
        <taxon>Bacteria</taxon>
        <taxon>Pseudomonadati</taxon>
        <taxon>Pseudomonadota</taxon>
        <taxon>Gammaproteobacteria</taxon>
        <taxon>Moraxellales</taxon>
        <taxon>Moraxellaceae</taxon>
        <taxon>Acinetobacter</taxon>
    </lineage>
</organism>
<dbReference type="AlphaFoldDB" id="A0A2W5RLN7"/>
<accession>A0A2W5RLN7</accession>
<comment type="caution">
    <text evidence="1">The sequence shown here is derived from an EMBL/GenBank/DDBJ whole genome shotgun (WGS) entry which is preliminary data.</text>
</comment>
<sequence length="43" mass="4697">LNTLQLLSEYSIDELNEIATIALGTSRCVDTYGLNPEVLRSNG</sequence>
<dbReference type="Proteomes" id="UP000249282">
    <property type="component" value="Unassembled WGS sequence"/>
</dbReference>
<reference evidence="1 2" key="1">
    <citation type="submission" date="2017-11" db="EMBL/GenBank/DDBJ databases">
        <title>Infants hospitalized years apart are colonized by the same room-sourced microbial strains.</title>
        <authorList>
            <person name="Brooks B."/>
            <person name="Olm M.R."/>
            <person name="Firek B.A."/>
            <person name="Baker R."/>
            <person name="Thomas B.C."/>
            <person name="Morowitz M.J."/>
            <person name="Banfield J.F."/>
        </authorList>
    </citation>
    <scope>NUCLEOTIDE SEQUENCE [LARGE SCALE GENOMIC DNA]</scope>
    <source>
        <strain evidence="1">S2_003_000_R3_20</strain>
    </source>
</reference>
<protein>
    <submittedName>
        <fullName evidence="1">Transposase</fullName>
    </submittedName>
</protein>
<proteinExistence type="predicted"/>
<gene>
    <name evidence="1" type="ORF">DI542_09020</name>
</gene>
<dbReference type="EMBL" id="QFQJ01000042">
    <property type="protein sequence ID" value="PZQ89444.1"/>
    <property type="molecule type" value="Genomic_DNA"/>
</dbReference>
<feature type="non-terminal residue" evidence="1">
    <location>
        <position position="1"/>
    </location>
</feature>
<name>A0A2W5RLN7_ACIJO</name>
<evidence type="ECO:0000313" key="2">
    <source>
        <dbReference type="Proteomes" id="UP000249282"/>
    </source>
</evidence>